<keyword evidence="5 7" id="KW-1133">Transmembrane helix</keyword>
<dbReference type="PROSITE" id="PS50928">
    <property type="entry name" value="ABC_TM1"/>
    <property type="match status" value="1"/>
</dbReference>
<dbReference type="SUPFAM" id="SSF161098">
    <property type="entry name" value="MetI-like"/>
    <property type="match status" value="1"/>
</dbReference>
<dbReference type="EMBL" id="AP014924">
    <property type="protein sequence ID" value="BAS26386.1"/>
    <property type="molecule type" value="Genomic_DNA"/>
</dbReference>
<feature type="transmembrane region" description="Helical" evidence="7">
    <location>
        <begin position="260"/>
        <end position="283"/>
    </location>
</feature>
<dbReference type="PANTHER" id="PTHR43386">
    <property type="entry name" value="OLIGOPEPTIDE TRANSPORT SYSTEM PERMEASE PROTEIN APPC"/>
    <property type="match status" value="1"/>
</dbReference>
<accession>A0A0K2SGZ4</accession>
<dbReference type="Pfam" id="PF12911">
    <property type="entry name" value="OppC_N"/>
    <property type="match status" value="1"/>
</dbReference>
<protein>
    <submittedName>
        <fullName evidence="9">Glutathione ABC transporter permease GsiD</fullName>
    </submittedName>
</protein>
<keyword evidence="6 7" id="KW-0472">Membrane</keyword>
<evidence type="ECO:0000313" key="9">
    <source>
        <dbReference type="EMBL" id="BAS26386.1"/>
    </source>
</evidence>
<dbReference type="Pfam" id="PF00528">
    <property type="entry name" value="BPD_transp_1"/>
    <property type="match status" value="1"/>
</dbReference>
<evidence type="ECO:0000256" key="3">
    <source>
        <dbReference type="ARBA" id="ARBA00022475"/>
    </source>
</evidence>
<dbReference type="STRING" id="1555112.LIP_0529"/>
<sequence>MAASSLEVVTSERRRLGEGVRLRGFLRLLRSGKGTAGLLIVLLCAGTAFLAPWISPHAPDATDWSAVRQAPTPAHPFGTDDLGRDVLSRVLWGGRTSLLAGVLSVFLAMAVGVPLGLASGYFGGWLDEVVMRITDALLSFPFLILAIALAATLGPSLGNVMIAIAVATTPVFLRLARGQALAVREEDFVEAARAMGAPHHVILLRHVLPNCRTPIVVQATSGIAAAIIAESSLSFLGLGVQPPAPSWGSMLNVAKNFMGQAPWMAIWPGLFIFVTVMGFNLLGDGLRDLFDPRDQT</sequence>
<keyword evidence="2 7" id="KW-0813">Transport</keyword>
<dbReference type="Proteomes" id="UP000065807">
    <property type="component" value="Chromosome"/>
</dbReference>
<keyword evidence="4 7" id="KW-0812">Transmembrane</keyword>
<feature type="transmembrane region" description="Helical" evidence="7">
    <location>
        <begin position="36"/>
        <end position="54"/>
    </location>
</feature>
<evidence type="ECO:0000313" key="10">
    <source>
        <dbReference type="Proteomes" id="UP000065807"/>
    </source>
</evidence>
<dbReference type="AlphaFoldDB" id="A0A0K2SGZ4"/>
<dbReference type="GO" id="GO:0055085">
    <property type="term" value="P:transmembrane transport"/>
    <property type="evidence" value="ECO:0007669"/>
    <property type="project" value="InterPro"/>
</dbReference>
<comment type="similarity">
    <text evidence="7">Belongs to the binding-protein-dependent transport system permease family.</text>
</comment>
<dbReference type="InterPro" id="IPR035906">
    <property type="entry name" value="MetI-like_sf"/>
</dbReference>
<gene>
    <name evidence="9" type="ORF">LIP_0529</name>
</gene>
<name>A0A0K2SGZ4_LIMPI</name>
<reference evidence="10" key="2">
    <citation type="journal article" date="2016" name="Int. J. Syst. Evol. Microbiol.">
        <title>Complete genome sequence and cell structure of Limnochorda pilosa, a Gram-negative spore-former within the phylum Firmicutes.</title>
        <authorList>
            <person name="Watanabe M."/>
            <person name="Kojima H."/>
            <person name="Fukui M."/>
        </authorList>
    </citation>
    <scope>NUCLEOTIDE SEQUENCE [LARGE SCALE GENOMIC DNA]</scope>
    <source>
        <strain evidence="10">HC45</strain>
    </source>
</reference>
<comment type="subcellular location">
    <subcellularLocation>
        <location evidence="1 7">Cell membrane</location>
        <topology evidence="1 7">Multi-pass membrane protein</topology>
    </subcellularLocation>
</comment>
<dbReference type="PATRIC" id="fig|1555112.3.peg.551"/>
<evidence type="ECO:0000256" key="4">
    <source>
        <dbReference type="ARBA" id="ARBA00022692"/>
    </source>
</evidence>
<evidence type="ECO:0000259" key="8">
    <source>
        <dbReference type="PROSITE" id="PS50928"/>
    </source>
</evidence>
<keyword evidence="10" id="KW-1185">Reference proteome</keyword>
<feature type="transmembrane region" description="Helical" evidence="7">
    <location>
        <begin position="157"/>
        <end position="176"/>
    </location>
</feature>
<reference evidence="10" key="1">
    <citation type="submission" date="2015-07" db="EMBL/GenBank/DDBJ databases">
        <title>Complete genome sequence and phylogenetic analysis of Limnochorda pilosa.</title>
        <authorList>
            <person name="Watanabe M."/>
            <person name="Kojima H."/>
            <person name="Fukui M."/>
        </authorList>
    </citation>
    <scope>NUCLEOTIDE SEQUENCE [LARGE SCALE GENOMIC DNA]</scope>
    <source>
        <strain evidence="10">HC45</strain>
    </source>
</reference>
<dbReference type="InterPro" id="IPR050366">
    <property type="entry name" value="BP-dependent_transpt_permease"/>
</dbReference>
<evidence type="ECO:0000256" key="2">
    <source>
        <dbReference type="ARBA" id="ARBA00022448"/>
    </source>
</evidence>
<dbReference type="Gene3D" id="1.10.3720.10">
    <property type="entry name" value="MetI-like"/>
    <property type="match status" value="1"/>
</dbReference>
<evidence type="ECO:0000256" key="1">
    <source>
        <dbReference type="ARBA" id="ARBA00004651"/>
    </source>
</evidence>
<dbReference type="CDD" id="cd06261">
    <property type="entry name" value="TM_PBP2"/>
    <property type="match status" value="1"/>
</dbReference>
<proteinExistence type="inferred from homology"/>
<organism evidence="9 10">
    <name type="scientific">Limnochorda pilosa</name>
    <dbReference type="NCBI Taxonomy" id="1555112"/>
    <lineage>
        <taxon>Bacteria</taxon>
        <taxon>Bacillati</taxon>
        <taxon>Bacillota</taxon>
        <taxon>Limnochordia</taxon>
        <taxon>Limnochordales</taxon>
        <taxon>Limnochordaceae</taxon>
        <taxon>Limnochorda</taxon>
    </lineage>
</organism>
<feature type="domain" description="ABC transmembrane type-1" evidence="8">
    <location>
        <begin position="94"/>
        <end position="283"/>
    </location>
</feature>
<dbReference type="PANTHER" id="PTHR43386:SF25">
    <property type="entry name" value="PEPTIDE ABC TRANSPORTER PERMEASE PROTEIN"/>
    <property type="match status" value="1"/>
</dbReference>
<feature type="transmembrane region" description="Helical" evidence="7">
    <location>
        <begin position="215"/>
        <end position="240"/>
    </location>
</feature>
<feature type="transmembrane region" description="Helical" evidence="7">
    <location>
        <begin position="129"/>
        <end position="151"/>
    </location>
</feature>
<evidence type="ECO:0000256" key="7">
    <source>
        <dbReference type="RuleBase" id="RU363032"/>
    </source>
</evidence>
<keyword evidence="3" id="KW-1003">Cell membrane</keyword>
<feature type="transmembrane region" description="Helical" evidence="7">
    <location>
        <begin position="98"/>
        <end position="117"/>
    </location>
</feature>
<dbReference type="GO" id="GO:0005886">
    <property type="term" value="C:plasma membrane"/>
    <property type="evidence" value="ECO:0007669"/>
    <property type="project" value="UniProtKB-SubCell"/>
</dbReference>
<dbReference type="KEGG" id="lpil:LIP_0529"/>
<evidence type="ECO:0000256" key="5">
    <source>
        <dbReference type="ARBA" id="ARBA00022989"/>
    </source>
</evidence>
<evidence type="ECO:0000256" key="6">
    <source>
        <dbReference type="ARBA" id="ARBA00023136"/>
    </source>
</evidence>
<dbReference type="InterPro" id="IPR000515">
    <property type="entry name" value="MetI-like"/>
</dbReference>
<dbReference type="InterPro" id="IPR025966">
    <property type="entry name" value="OppC_N"/>
</dbReference>